<evidence type="ECO:0000313" key="1">
    <source>
        <dbReference type="EMBL" id="KDR67136.1"/>
    </source>
</evidence>
<proteinExistence type="predicted"/>
<accession>A0A067S8J1</accession>
<dbReference type="EMBL" id="KL142417">
    <property type="protein sequence ID" value="KDR67136.1"/>
    <property type="molecule type" value="Genomic_DNA"/>
</dbReference>
<name>A0A067S8J1_GALM3</name>
<dbReference type="AlphaFoldDB" id="A0A067S8J1"/>
<organism evidence="1 2">
    <name type="scientific">Galerina marginata (strain CBS 339.88)</name>
    <dbReference type="NCBI Taxonomy" id="685588"/>
    <lineage>
        <taxon>Eukaryota</taxon>
        <taxon>Fungi</taxon>
        <taxon>Dikarya</taxon>
        <taxon>Basidiomycota</taxon>
        <taxon>Agaricomycotina</taxon>
        <taxon>Agaricomycetes</taxon>
        <taxon>Agaricomycetidae</taxon>
        <taxon>Agaricales</taxon>
        <taxon>Agaricineae</taxon>
        <taxon>Strophariaceae</taxon>
        <taxon>Galerina</taxon>
    </lineage>
</organism>
<dbReference type="HOGENOM" id="CLU_1272383_0_0_1"/>
<keyword evidence="2" id="KW-1185">Reference proteome</keyword>
<evidence type="ECO:0000313" key="2">
    <source>
        <dbReference type="Proteomes" id="UP000027222"/>
    </source>
</evidence>
<sequence length="217" mass="25341">MEKMYSDTSLTALVTVAKIKVHWRSFLAGDNLFQLDEAQQALDKLAFSNYLHYYLEYGQFISEFLEDPNRSGVYMLSGQRYATAAVHFLKHISDHSEQILPSLNIAKWKYTKQKNFPWLWQKLVQQARSSEAAQIFKWRLRRREKSPLDPLRGVRGYEHAFRLALKCLVHVLPKSDISEELTALARRQKFGPLARKDARRKRAVARAIARYLARVES</sequence>
<dbReference type="OrthoDB" id="3126138at2759"/>
<reference evidence="2" key="1">
    <citation type="journal article" date="2014" name="Proc. Natl. Acad. Sci. U.S.A.">
        <title>Extensive sampling of basidiomycete genomes demonstrates inadequacy of the white-rot/brown-rot paradigm for wood decay fungi.</title>
        <authorList>
            <person name="Riley R."/>
            <person name="Salamov A.A."/>
            <person name="Brown D.W."/>
            <person name="Nagy L.G."/>
            <person name="Floudas D."/>
            <person name="Held B.W."/>
            <person name="Levasseur A."/>
            <person name="Lombard V."/>
            <person name="Morin E."/>
            <person name="Otillar R."/>
            <person name="Lindquist E.A."/>
            <person name="Sun H."/>
            <person name="LaButti K.M."/>
            <person name="Schmutz J."/>
            <person name="Jabbour D."/>
            <person name="Luo H."/>
            <person name="Baker S.E."/>
            <person name="Pisabarro A.G."/>
            <person name="Walton J.D."/>
            <person name="Blanchette R.A."/>
            <person name="Henrissat B."/>
            <person name="Martin F."/>
            <person name="Cullen D."/>
            <person name="Hibbett D.S."/>
            <person name="Grigoriev I.V."/>
        </authorList>
    </citation>
    <scope>NUCLEOTIDE SEQUENCE [LARGE SCALE GENOMIC DNA]</scope>
    <source>
        <strain evidence="2">CBS 339.88</strain>
    </source>
</reference>
<protein>
    <submittedName>
        <fullName evidence="1">Uncharacterized protein</fullName>
    </submittedName>
</protein>
<gene>
    <name evidence="1" type="ORF">GALMADRAFT_1129943</name>
</gene>
<dbReference type="Proteomes" id="UP000027222">
    <property type="component" value="Unassembled WGS sequence"/>
</dbReference>
<dbReference type="STRING" id="685588.A0A067S8J1"/>